<dbReference type="SUPFAM" id="SSF46785">
    <property type="entry name" value="Winged helix' DNA-binding domain"/>
    <property type="match status" value="1"/>
</dbReference>
<dbReference type="RefSeq" id="WP_214157954.1">
    <property type="nucleotide sequence ID" value="NZ_JAHBAY010000009.1"/>
</dbReference>
<dbReference type="Gene3D" id="3.30.450.40">
    <property type="match status" value="1"/>
</dbReference>
<evidence type="ECO:0000256" key="2">
    <source>
        <dbReference type="ARBA" id="ARBA00023125"/>
    </source>
</evidence>
<keyword evidence="7" id="KW-1185">Reference proteome</keyword>
<dbReference type="InterPro" id="IPR029016">
    <property type="entry name" value="GAF-like_dom_sf"/>
</dbReference>
<dbReference type="SMART" id="SM00346">
    <property type="entry name" value="HTH_ICLR"/>
    <property type="match status" value="1"/>
</dbReference>
<evidence type="ECO:0000256" key="1">
    <source>
        <dbReference type="ARBA" id="ARBA00023015"/>
    </source>
</evidence>
<evidence type="ECO:0000256" key="3">
    <source>
        <dbReference type="ARBA" id="ARBA00023163"/>
    </source>
</evidence>
<dbReference type="CDD" id="cd00090">
    <property type="entry name" value="HTH_ARSR"/>
    <property type="match status" value="1"/>
</dbReference>
<dbReference type="Pfam" id="PF09339">
    <property type="entry name" value="HTH_IclR"/>
    <property type="match status" value="1"/>
</dbReference>
<evidence type="ECO:0000259" key="5">
    <source>
        <dbReference type="PROSITE" id="PS51078"/>
    </source>
</evidence>
<feature type="domain" description="HTH iclR-type" evidence="4">
    <location>
        <begin position="7"/>
        <end position="69"/>
    </location>
</feature>
<organism evidence="6 7">
    <name type="scientific">Kineosporia corallincola</name>
    <dbReference type="NCBI Taxonomy" id="2835133"/>
    <lineage>
        <taxon>Bacteria</taxon>
        <taxon>Bacillati</taxon>
        <taxon>Actinomycetota</taxon>
        <taxon>Actinomycetes</taxon>
        <taxon>Kineosporiales</taxon>
        <taxon>Kineosporiaceae</taxon>
        <taxon>Kineosporia</taxon>
    </lineage>
</organism>
<dbReference type="PANTHER" id="PTHR30136:SF35">
    <property type="entry name" value="HTH-TYPE TRANSCRIPTIONAL REGULATOR RV1719"/>
    <property type="match status" value="1"/>
</dbReference>
<reference evidence="6 7" key="1">
    <citation type="submission" date="2021-05" db="EMBL/GenBank/DDBJ databases">
        <title>Kineosporia and Streptomyces sp. nov. two new marine actinobacteria isolated from Coral.</title>
        <authorList>
            <person name="Buangrab K."/>
            <person name="Sutthacheep M."/>
            <person name="Yeemin T."/>
            <person name="Harunari E."/>
            <person name="Igarashi Y."/>
            <person name="Kanchanasin P."/>
            <person name="Tanasupawat S."/>
            <person name="Phongsopitanun W."/>
        </authorList>
    </citation>
    <scope>NUCLEOTIDE SEQUENCE [LARGE SCALE GENOMIC DNA]</scope>
    <source>
        <strain evidence="6 7">J2-2</strain>
    </source>
</reference>
<keyword evidence="2" id="KW-0238">DNA-binding</keyword>
<evidence type="ECO:0000313" key="7">
    <source>
        <dbReference type="Proteomes" id="UP001197247"/>
    </source>
</evidence>
<dbReference type="InterPro" id="IPR036390">
    <property type="entry name" value="WH_DNA-bd_sf"/>
</dbReference>
<feature type="domain" description="IclR-ED" evidence="5">
    <location>
        <begin position="70"/>
        <end position="252"/>
    </location>
</feature>
<sequence length="252" mass="26787">MAATASAPTVDAALRILSFLGTQRGPVAAVTLARALGLPRSSVYRLLSVLQERGFVLHYPDSRRYGLGIASFELGSGYTRQEPITRAGHPVLAALVDRVGESGQLAALYGRDVVYLADERAPGRPVLVTDVGVRLPSWLTASGRALLAALPREQVRALFPHASAFGASGPPYSYSRLRAELVTTRARGHAVENGEITEGLASVAVAVRDRTGWPVAGLAVTFPAGQADASQRGDLVAEVQRHAELLRQRLYG</sequence>
<protein>
    <submittedName>
        <fullName evidence="6">IclR family transcriptional regulator</fullName>
    </submittedName>
</protein>
<name>A0ABS5TKF7_9ACTN</name>
<dbReference type="InterPro" id="IPR014757">
    <property type="entry name" value="Tscrpt_reg_IclR_C"/>
</dbReference>
<dbReference type="Proteomes" id="UP001197247">
    <property type="component" value="Unassembled WGS sequence"/>
</dbReference>
<gene>
    <name evidence="6" type="ORF">KIH74_21805</name>
</gene>
<dbReference type="PROSITE" id="PS51077">
    <property type="entry name" value="HTH_ICLR"/>
    <property type="match status" value="1"/>
</dbReference>
<proteinExistence type="predicted"/>
<dbReference type="InterPro" id="IPR005471">
    <property type="entry name" value="Tscrpt_reg_IclR_N"/>
</dbReference>
<keyword evidence="1" id="KW-0805">Transcription regulation</keyword>
<keyword evidence="3" id="KW-0804">Transcription</keyword>
<dbReference type="SUPFAM" id="SSF55781">
    <property type="entry name" value="GAF domain-like"/>
    <property type="match status" value="1"/>
</dbReference>
<dbReference type="InterPro" id="IPR011991">
    <property type="entry name" value="ArsR-like_HTH"/>
</dbReference>
<evidence type="ECO:0000313" key="6">
    <source>
        <dbReference type="EMBL" id="MBT0771589.1"/>
    </source>
</evidence>
<dbReference type="InterPro" id="IPR050707">
    <property type="entry name" value="HTH_MetabolicPath_Reg"/>
</dbReference>
<dbReference type="EMBL" id="JAHBAY010000009">
    <property type="protein sequence ID" value="MBT0771589.1"/>
    <property type="molecule type" value="Genomic_DNA"/>
</dbReference>
<dbReference type="PANTHER" id="PTHR30136">
    <property type="entry name" value="HELIX-TURN-HELIX TRANSCRIPTIONAL REGULATOR, ICLR FAMILY"/>
    <property type="match status" value="1"/>
</dbReference>
<comment type="caution">
    <text evidence="6">The sequence shown here is derived from an EMBL/GenBank/DDBJ whole genome shotgun (WGS) entry which is preliminary data.</text>
</comment>
<accession>A0ABS5TKF7</accession>
<dbReference type="InterPro" id="IPR036388">
    <property type="entry name" value="WH-like_DNA-bd_sf"/>
</dbReference>
<evidence type="ECO:0000259" key="4">
    <source>
        <dbReference type="PROSITE" id="PS51077"/>
    </source>
</evidence>
<dbReference type="Pfam" id="PF01614">
    <property type="entry name" value="IclR_C"/>
    <property type="match status" value="1"/>
</dbReference>
<dbReference type="Gene3D" id="1.10.10.10">
    <property type="entry name" value="Winged helix-like DNA-binding domain superfamily/Winged helix DNA-binding domain"/>
    <property type="match status" value="1"/>
</dbReference>
<dbReference type="PROSITE" id="PS51078">
    <property type="entry name" value="ICLR_ED"/>
    <property type="match status" value="1"/>
</dbReference>